<proteinExistence type="predicted"/>
<organism evidence="2 3">
    <name type="scientific">Streptomyces endophytica</name>
    <dbReference type="NCBI Taxonomy" id="2991496"/>
    <lineage>
        <taxon>Bacteria</taxon>
        <taxon>Bacillati</taxon>
        <taxon>Actinomycetota</taxon>
        <taxon>Actinomycetes</taxon>
        <taxon>Kitasatosporales</taxon>
        <taxon>Streptomycetaceae</taxon>
        <taxon>Streptomyces</taxon>
    </lineage>
</organism>
<gene>
    <name evidence="2" type="ORF">OJ254_01800</name>
</gene>
<dbReference type="RefSeq" id="WP_265360964.1">
    <property type="nucleotide sequence ID" value="NZ_CP110636.1"/>
</dbReference>
<reference evidence="2" key="1">
    <citation type="submission" date="2022-11" db="EMBL/GenBank/DDBJ databases">
        <title>Identification and genomic analyses of a novel endophytic actinobacterium Streptomyces endophytica sp. nov. with potential for biocontrol of Yam anthracnose.</title>
        <authorList>
            <person name="Huang X."/>
        </authorList>
    </citation>
    <scope>NUCLEOTIDE SEQUENCE</scope>
    <source>
        <strain evidence="2">HNM0140</strain>
    </source>
</reference>
<evidence type="ECO:0000313" key="3">
    <source>
        <dbReference type="Proteomes" id="UP001164959"/>
    </source>
</evidence>
<dbReference type="Proteomes" id="UP001164959">
    <property type="component" value="Chromosome"/>
</dbReference>
<feature type="region of interest" description="Disordered" evidence="1">
    <location>
        <begin position="28"/>
        <end position="50"/>
    </location>
</feature>
<keyword evidence="3" id="KW-1185">Reference proteome</keyword>
<sequence length="50" mass="5780">MYHFELELRVRQDELRREAVRQRLAREAIDGRRAARRPPPAPAATNPKGG</sequence>
<protein>
    <submittedName>
        <fullName evidence="2">Uncharacterized protein</fullName>
    </submittedName>
</protein>
<dbReference type="EMBL" id="CP110636">
    <property type="protein sequence ID" value="UZJ29446.1"/>
    <property type="molecule type" value="Genomic_DNA"/>
</dbReference>
<evidence type="ECO:0000256" key="1">
    <source>
        <dbReference type="SAM" id="MobiDB-lite"/>
    </source>
</evidence>
<evidence type="ECO:0000313" key="2">
    <source>
        <dbReference type="EMBL" id="UZJ29446.1"/>
    </source>
</evidence>
<name>A0ABY6P6N5_9ACTN</name>
<accession>A0ABY6P6N5</accession>